<feature type="transmembrane region" description="Helical" evidence="13">
    <location>
        <begin position="28"/>
        <end position="51"/>
    </location>
</feature>
<accession>A0AAV3AEM7</accession>
<proteinExistence type="predicted"/>
<keyword evidence="4 13" id="KW-0812">Transmembrane</keyword>
<sequence length="312" mass="36004">MINPENCTAINEILLTGFKTFQGFKIPIFILFLIIYLLTFCENVLIIYIIFNSAHLKALMFLIIQSMCVCDLLGISNVIPKFLNDVLCEKPTFTVTSCLIQLQVYGTQGDIASVHYVLMSYDRYLAICHPLRYASVVNNKIYLHIIIVFWIFSMACTGVECWLMSQLQFCGRNTIHHFFCDLYPFVDLATSDTTHVRLYCNAISGFMILITVLSVVITYVFIIRTICKISSASGRKKTFSTCSSHLIVFSMQYGLSLVYVLPAKVVTRQLSNTFTFMHFFWIPLVNPLIYSFNNKQFRRECRKKIKYVKELI</sequence>
<dbReference type="Proteomes" id="UP001181693">
    <property type="component" value="Unassembled WGS sequence"/>
</dbReference>
<dbReference type="InterPro" id="IPR017452">
    <property type="entry name" value="GPCR_Rhodpsn_7TM"/>
</dbReference>
<evidence type="ECO:0000256" key="3">
    <source>
        <dbReference type="ARBA" id="ARBA00022606"/>
    </source>
</evidence>
<keyword evidence="5" id="KW-0552">Olfaction</keyword>
<keyword evidence="8 13" id="KW-0472">Membrane</keyword>
<name>A0AAV3AEM7_PYXAD</name>
<organism evidence="15 16">
    <name type="scientific">Pyxicephalus adspersus</name>
    <name type="common">African bullfrog</name>
    <dbReference type="NCBI Taxonomy" id="30357"/>
    <lineage>
        <taxon>Eukaryota</taxon>
        <taxon>Metazoa</taxon>
        <taxon>Chordata</taxon>
        <taxon>Craniata</taxon>
        <taxon>Vertebrata</taxon>
        <taxon>Euteleostomi</taxon>
        <taxon>Amphibia</taxon>
        <taxon>Batrachia</taxon>
        <taxon>Anura</taxon>
        <taxon>Neobatrachia</taxon>
        <taxon>Ranoidea</taxon>
        <taxon>Pyxicephalidae</taxon>
        <taxon>Pyxicephalinae</taxon>
        <taxon>Pyxicephalus</taxon>
    </lineage>
</organism>
<evidence type="ECO:0000256" key="11">
    <source>
        <dbReference type="ARBA" id="ARBA00023180"/>
    </source>
</evidence>
<feature type="transmembrane region" description="Helical" evidence="13">
    <location>
        <begin position="58"/>
        <end position="79"/>
    </location>
</feature>
<keyword evidence="10" id="KW-0675">Receptor</keyword>
<reference evidence="15" key="1">
    <citation type="thesis" date="2020" institute="ProQuest LLC" country="789 East Eisenhower Parkway, Ann Arbor, MI, USA">
        <title>Comparative Genomics and Chromosome Evolution.</title>
        <authorList>
            <person name="Mudd A.B."/>
        </authorList>
    </citation>
    <scope>NUCLEOTIDE SEQUENCE</scope>
    <source>
        <strain evidence="15">1538</strain>
        <tissue evidence="15">Blood</tissue>
    </source>
</reference>
<dbReference type="Gene3D" id="1.20.1070.10">
    <property type="entry name" value="Rhodopsin 7-helix transmembrane proteins"/>
    <property type="match status" value="1"/>
</dbReference>
<evidence type="ECO:0000256" key="7">
    <source>
        <dbReference type="ARBA" id="ARBA00023040"/>
    </source>
</evidence>
<keyword evidence="11" id="KW-0325">Glycoprotein</keyword>
<evidence type="ECO:0000256" key="13">
    <source>
        <dbReference type="SAM" id="Phobius"/>
    </source>
</evidence>
<feature type="domain" description="G-protein coupled receptors family 1 profile" evidence="14">
    <location>
        <begin position="42"/>
        <end position="290"/>
    </location>
</feature>
<gene>
    <name evidence="15" type="ORF">GDO54_014701</name>
</gene>
<dbReference type="FunFam" id="1.20.1070.10:FF:000015">
    <property type="entry name" value="Olfactory receptor"/>
    <property type="match status" value="1"/>
</dbReference>
<keyword evidence="6 13" id="KW-1133">Transmembrane helix</keyword>
<evidence type="ECO:0000256" key="1">
    <source>
        <dbReference type="ARBA" id="ARBA00004651"/>
    </source>
</evidence>
<dbReference type="PRINTS" id="PR00245">
    <property type="entry name" value="OLFACTORYR"/>
</dbReference>
<evidence type="ECO:0000256" key="2">
    <source>
        <dbReference type="ARBA" id="ARBA00022475"/>
    </source>
</evidence>
<feature type="transmembrane region" description="Helical" evidence="13">
    <location>
        <begin position="141"/>
        <end position="163"/>
    </location>
</feature>
<dbReference type="PANTHER" id="PTHR24242:SF253">
    <property type="entry name" value="OLFACTORY RECEPTOR-RELATED"/>
    <property type="match status" value="1"/>
</dbReference>
<dbReference type="EMBL" id="DYDO01000006">
    <property type="protein sequence ID" value="DBA23823.1"/>
    <property type="molecule type" value="Genomic_DNA"/>
</dbReference>
<feature type="transmembrane region" description="Helical" evidence="13">
    <location>
        <begin position="244"/>
        <end position="262"/>
    </location>
</feature>
<protein>
    <recommendedName>
        <fullName evidence="14">G-protein coupled receptors family 1 profile domain-containing protein</fullName>
    </recommendedName>
</protein>
<dbReference type="PROSITE" id="PS50262">
    <property type="entry name" value="G_PROTEIN_RECEP_F1_2"/>
    <property type="match status" value="1"/>
</dbReference>
<evidence type="ECO:0000256" key="10">
    <source>
        <dbReference type="ARBA" id="ARBA00023170"/>
    </source>
</evidence>
<dbReference type="PRINTS" id="PR00237">
    <property type="entry name" value="GPCRRHODOPSN"/>
</dbReference>
<comment type="subcellular location">
    <subcellularLocation>
        <location evidence="1">Cell membrane</location>
        <topology evidence="1">Multi-pass membrane protein</topology>
    </subcellularLocation>
</comment>
<dbReference type="AlphaFoldDB" id="A0AAV3AEM7"/>
<evidence type="ECO:0000256" key="9">
    <source>
        <dbReference type="ARBA" id="ARBA00023157"/>
    </source>
</evidence>
<feature type="transmembrane region" description="Helical" evidence="13">
    <location>
        <begin position="274"/>
        <end position="293"/>
    </location>
</feature>
<dbReference type="GO" id="GO:0005886">
    <property type="term" value="C:plasma membrane"/>
    <property type="evidence" value="ECO:0007669"/>
    <property type="project" value="UniProtKB-SubCell"/>
</dbReference>
<dbReference type="InterPro" id="IPR050939">
    <property type="entry name" value="Olfactory_GPCR1"/>
</dbReference>
<evidence type="ECO:0000256" key="5">
    <source>
        <dbReference type="ARBA" id="ARBA00022725"/>
    </source>
</evidence>
<comment type="caution">
    <text evidence="15">The sequence shown here is derived from an EMBL/GenBank/DDBJ whole genome shotgun (WGS) entry which is preliminary data.</text>
</comment>
<keyword evidence="3" id="KW-0716">Sensory transduction</keyword>
<evidence type="ECO:0000256" key="4">
    <source>
        <dbReference type="ARBA" id="ARBA00022692"/>
    </source>
</evidence>
<evidence type="ECO:0000256" key="8">
    <source>
        <dbReference type="ARBA" id="ARBA00023136"/>
    </source>
</evidence>
<evidence type="ECO:0000259" key="14">
    <source>
        <dbReference type="PROSITE" id="PS50262"/>
    </source>
</evidence>
<dbReference type="InterPro" id="IPR000276">
    <property type="entry name" value="GPCR_Rhodpsn"/>
</dbReference>
<dbReference type="Pfam" id="PF13853">
    <property type="entry name" value="7tm_4"/>
    <property type="match status" value="1"/>
</dbReference>
<keyword evidence="7" id="KW-0297">G-protein coupled receptor</keyword>
<keyword evidence="9" id="KW-1015">Disulfide bond</keyword>
<feature type="transmembrane region" description="Helical" evidence="13">
    <location>
        <begin position="203"/>
        <end position="223"/>
    </location>
</feature>
<keyword evidence="2" id="KW-1003">Cell membrane</keyword>
<keyword evidence="12" id="KW-0807">Transducer</keyword>
<dbReference type="PANTHER" id="PTHR24242">
    <property type="entry name" value="G-PROTEIN COUPLED RECEPTOR"/>
    <property type="match status" value="1"/>
</dbReference>
<evidence type="ECO:0000256" key="6">
    <source>
        <dbReference type="ARBA" id="ARBA00022989"/>
    </source>
</evidence>
<keyword evidence="16" id="KW-1185">Reference proteome</keyword>
<dbReference type="GO" id="GO:0004930">
    <property type="term" value="F:G protein-coupled receptor activity"/>
    <property type="evidence" value="ECO:0007669"/>
    <property type="project" value="UniProtKB-KW"/>
</dbReference>
<dbReference type="SUPFAM" id="SSF81321">
    <property type="entry name" value="Family A G protein-coupled receptor-like"/>
    <property type="match status" value="1"/>
</dbReference>
<evidence type="ECO:0000313" key="15">
    <source>
        <dbReference type="EMBL" id="DBA23823.1"/>
    </source>
</evidence>
<evidence type="ECO:0000256" key="12">
    <source>
        <dbReference type="ARBA" id="ARBA00023224"/>
    </source>
</evidence>
<dbReference type="InterPro" id="IPR000725">
    <property type="entry name" value="Olfact_rcpt"/>
</dbReference>
<evidence type="ECO:0000313" key="16">
    <source>
        <dbReference type="Proteomes" id="UP001181693"/>
    </source>
</evidence>
<dbReference type="GO" id="GO:0004984">
    <property type="term" value="F:olfactory receptor activity"/>
    <property type="evidence" value="ECO:0007669"/>
    <property type="project" value="InterPro"/>
</dbReference>